<evidence type="ECO:0000313" key="2">
    <source>
        <dbReference type="EMBL" id="MEK0084196.1"/>
    </source>
</evidence>
<evidence type="ECO:0000313" key="3">
    <source>
        <dbReference type="Proteomes" id="UP001375743"/>
    </source>
</evidence>
<reference evidence="2 3" key="1">
    <citation type="submission" date="2024-01" db="EMBL/GenBank/DDBJ databases">
        <title>Multi-omics insights into the function and evolution of sodium benzoate biodegradation pathways in Benzoatithermus flavus gen. nov., sp. nov. from hot spring.</title>
        <authorList>
            <person name="Hu C.-J."/>
            <person name="Li W.-J."/>
        </authorList>
    </citation>
    <scope>NUCLEOTIDE SEQUENCE [LARGE SCALE GENOMIC DNA]</scope>
    <source>
        <strain evidence="2 3">SYSU G07066</strain>
    </source>
</reference>
<dbReference type="RefSeq" id="WP_418160045.1">
    <property type="nucleotide sequence ID" value="NZ_JBBLZC010000013.1"/>
</dbReference>
<sequence>MKVIWIVRRRRLEEACTSLQEAIDCWEQEACDIAAEPLEVAAGRQRKRATAGQPAPGHGILQPA</sequence>
<comment type="caution">
    <text evidence="2">The sequence shown here is derived from an EMBL/GenBank/DDBJ whole genome shotgun (WGS) entry which is preliminary data.</text>
</comment>
<evidence type="ECO:0000256" key="1">
    <source>
        <dbReference type="SAM" id="MobiDB-lite"/>
    </source>
</evidence>
<protein>
    <submittedName>
        <fullName evidence="2">Uncharacterized protein</fullName>
    </submittedName>
</protein>
<dbReference type="EMBL" id="JBBLZC010000013">
    <property type="protein sequence ID" value="MEK0084196.1"/>
    <property type="molecule type" value="Genomic_DNA"/>
</dbReference>
<dbReference type="Proteomes" id="UP001375743">
    <property type="component" value="Unassembled WGS sequence"/>
</dbReference>
<proteinExistence type="predicted"/>
<name>A0ABU8XTF9_9PROT</name>
<gene>
    <name evidence="2" type="ORF">U1T56_13615</name>
</gene>
<keyword evidence="3" id="KW-1185">Reference proteome</keyword>
<feature type="region of interest" description="Disordered" evidence="1">
    <location>
        <begin position="43"/>
        <end position="64"/>
    </location>
</feature>
<accession>A0ABU8XTF9</accession>
<organism evidence="2 3">
    <name type="scientific">Benzoatithermus flavus</name>
    <dbReference type="NCBI Taxonomy" id="3108223"/>
    <lineage>
        <taxon>Bacteria</taxon>
        <taxon>Pseudomonadati</taxon>
        <taxon>Pseudomonadota</taxon>
        <taxon>Alphaproteobacteria</taxon>
        <taxon>Geminicoccales</taxon>
        <taxon>Geminicoccaceae</taxon>
        <taxon>Benzoatithermus</taxon>
    </lineage>
</organism>